<evidence type="ECO:0000256" key="1">
    <source>
        <dbReference type="SAM" id="MobiDB-lite"/>
    </source>
</evidence>
<reference evidence="2 3" key="1">
    <citation type="submission" date="2019-07" db="EMBL/GenBank/DDBJ databases">
        <title>Draft genome sequence of Haloferax volcanii SS0101, isolated from salt farm in Samut Sakhon, Thailand.</title>
        <authorList>
            <person name="Wanthongcharoen S."/>
            <person name="Yamprayoonswat W."/>
            <person name="Ruangsuj P."/>
            <person name="Thongpramul N."/>
            <person name="Jumpathong W."/>
            <person name="Sittihan S."/>
            <person name="Kanjanavas P."/>
            <person name="Yasawong M."/>
        </authorList>
    </citation>
    <scope>NUCLEOTIDE SEQUENCE [LARGE SCALE GENOMIC DNA]</scope>
    <source>
        <strain evidence="2 3">SS0101</strain>
    </source>
</reference>
<name>A0A558FIV0_HALVO</name>
<evidence type="ECO:0000313" key="2">
    <source>
        <dbReference type="EMBL" id="TVT85430.1"/>
    </source>
</evidence>
<comment type="caution">
    <text evidence="2">The sequence shown here is derived from an EMBL/GenBank/DDBJ whole genome shotgun (WGS) entry which is preliminary data.</text>
</comment>
<proteinExistence type="predicted"/>
<organism evidence="2 3">
    <name type="scientific">Haloferax volcanii</name>
    <name type="common">Halobacterium volcanii</name>
    <dbReference type="NCBI Taxonomy" id="2246"/>
    <lineage>
        <taxon>Archaea</taxon>
        <taxon>Methanobacteriati</taxon>
        <taxon>Methanobacteriota</taxon>
        <taxon>Stenosarchaea group</taxon>
        <taxon>Halobacteria</taxon>
        <taxon>Halobacteriales</taxon>
        <taxon>Haloferacaceae</taxon>
        <taxon>Haloferax</taxon>
    </lineage>
</organism>
<feature type="non-terminal residue" evidence="2">
    <location>
        <position position="143"/>
    </location>
</feature>
<accession>A0A558FIV0</accession>
<sequence>MGGGGNDGVDVFSQDWDNLIILDACRADAFEDIVVPELEGNYSTVESKGSATVEWIEQNFTGKTLNDVVYVSANGWLHRISDRIGAEIHAADWLYTSEYRNEMGTVSPKAVTKRALKFASDHPNKLNTDVRPPHEGLQPPIAW</sequence>
<protein>
    <submittedName>
        <fullName evidence="2">Uncharacterized protein</fullName>
    </submittedName>
</protein>
<dbReference type="AlphaFoldDB" id="A0A558FIV0"/>
<dbReference type="Proteomes" id="UP000320212">
    <property type="component" value="Unassembled WGS sequence"/>
</dbReference>
<dbReference type="EMBL" id="VMTR01000388">
    <property type="protein sequence ID" value="TVT85430.1"/>
    <property type="molecule type" value="Genomic_DNA"/>
</dbReference>
<gene>
    <name evidence="2" type="ORF">FQA18_19770</name>
</gene>
<evidence type="ECO:0000313" key="3">
    <source>
        <dbReference type="Proteomes" id="UP000320212"/>
    </source>
</evidence>
<feature type="region of interest" description="Disordered" evidence="1">
    <location>
        <begin position="122"/>
        <end position="143"/>
    </location>
</feature>